<dbReference type="Gene3D" id="1.20.1270.60">
    <property type="entry name" value="Arfaptin homology (AH) domain/BAR domain"/>
    <property type="match status" value="1"/>
</dbReference>
<organism evidence="4 5">
    <name type="scientific">Russula ochroleuca</name>
    <dbReference type="NCBI Taxonomy" id="152965"/>
    <lineage>
        <taxon>Eukaryota</taxon>
        <taxon>Fungi</taxon>
        <taxon>Dikarya</taxon>
        <taxon>Basidiomycota</taxon>
        <taxon>Agaricomycotina</taxon>
        <taxon>Agaricomycetes</taxon>
        <taxon>Russulales</taxon>
        <taxon>Russulaceae</taxon>
        <taxon>Russula</taxon>
    </lineage>
</organism>
<evidence type="ECO:0000259" key="3">
    <source>
        <dbReference type="Pfam" id="PF08397"/>
    </source>
</evidence>
<feature type="region of interest" description="Disordered" evidence="2">
    <location>
        <begin position="1"/>
        <end position="32"/>
    </location>
</feature>
<feature type="compositionally biased region" description="Polar residues" evidence="2">
    <location>
        <begin position="450"/>
        <end position="469"/>
    </location>
</feature>
<sequence length="469" mass="51357">MPKPRPLRPFTLATSSQGKRSASPGPPSPTFTETTNVSAVNLGEHGPAKIITRSDLKASMQSYENLLNSCINYQSALLTMSRATAAFADAMESCAGLKGPSYEQGTRLQAAAGLHYLMANHWHVLSETLDKQFEKPLRQHLETYRTIVHERSSSYERALREKSHIIRETEMRNMNRKERNLQSFREALSVLQRQVEDLDQLKARHYAEIIEHEEEVWDVVQGKISLAVRSSLDVFDRFTSKASDPVIEPMLQSVPDPFDSYGQSRSEDQIFSILPPLSILAPSSSPGPLMVTPQTVTSDVFATGTSTGWTHGNGTLYSDATSEWADAIPSTSSSLSRSPTKPRSSSPPRRSNRSSSPPDTITRRAESKLRSVLSVIDEAPHTKHIDNVLPSGAADMVVVPAANGPSVARDSGVSWTSFPFGEHPQSDSQSTTPRGSVTDPPSPTADVSRADTQGRQTPESDRTTFPISS</sequence>
<dbReference type="Proteomes" id="UP000759537">
    <property type="component" value="Unassembled WGS sequence"/>
</dbReference>
<accession>A0A9P5N2Z0</accession>
<dbReference type="OrthoDB" id="5594612at2759"/>
<dbReference type="GO" id="GO:0005543">
    <property type="term" value="F:phospholipid binding"/>
    <property type="evidence" value="ECO:0007669"/>
    <property type="project" value="InterPro"/>
</dbReference>
<keyword evidence="1" id="KW-0175">Coiled coil</keyword>
<reference evidence="4" key="2">
    <citation type="journal article" date="2020" name="Nat. Commun.">
        <title>Large-scale genome sequencing of mycorrhizal fungi provides insights into the early evolution of symbiotic traits.</title>
        <authorList>
            <person name="Miyauchi S."/>
            <person name="Kiss E."/>
            <person name="Kuo A."/>
            <person name="Drula E."/>
            <person name="Kohler A."/>
            <person name="Sanchez-Garcia M."/>
            <person name="Morin E."/>
            <person name="Andreopoulos B."/>
            <person name="Barry K.W."/>
            <person name="Bonito G."/>
            <person name="Buee M."/>
            <person name="Carver A."/>
            <person name="Chen C."/>
            <person name="Cichocki N."/>
            <person name="Clum A."/>
            <person name="Culley D."/>
            <person name="Crous P.W."/>
            <person name="Fauchery L."/>
            <person name="Girlanda M."/>
            <person name="Hayes R.D."/>
            <person name="Keri Z."/>
            <person name="LaButti K."/>
            <person name="Lipzen A."/>
            <person name="Lombard V."/>
            <person name="Magnuson J."/>
            <person name="Maillard F."/>
            <person name="Murat C."/>
            <person name="Nolan M."/>
            <person name="Ohm R.A."/>
            <person name="Pangilinan J."/>
            <person name="Pereira M.F."/>
            <person name="Perotto S."/>
            <person name="Peter M."/>
            <person name="Pfister S."/>
            <person name="Riley R."/>
            <person name="Sitrit Y."/>
            <person name="Stielow J.B."/>
            <person name="Szollosi G."/>
            <person name="Zifcakova L."/>
            <person name="Stursova M."/>
            <person name="Spatafora J.W."/>
            <person name="Tedersoo L."/>
            <person name="Vaario L.M."/>
            <person name="Yamada A."/>
            <person name="Yan M."/>
            <person name="Wang P."/>
            <person name="Xu J."/>
            <person name="Bruns T."/>
            <person name="Baldrian P."/>
            <person name="Vilgalys R."/>
            <person name="Dunand C."/>
            <person name="Henrissat B."/>
            <person name="Grigoriev I.V."/>
            <person name="Hibbett D."/>
            <person name="Nagy L.G."/>
            <person name="Martin F.M."/>
        </authorList>
    </citation>
    <scope>NUCLEOTIDE SEQUENCE</scope>
    <source>
        <strain evidence="4">Prilba</strain>
    </source>
</reference>
<dbReference type="Pfam" id="PF08397">
    <property type="entry name" value="IMD"/>
    <property type="match status" value="1"/>
</dbReference>
<proteinExistence type="predicted"/>
<feature type="coiled-coil region" evidence="1">
    <location>
        <begin position="167"/>
        <end position="215"/>
    </location>
</feature>
<keyword evidence="5" id="KW-1185">Reference proteome</keyword>
<evidence type="ECO:0000256" key="2">
    <source>
        <dbReference type="SAM" id="MobiDB-lite"/>
    </source>
</evidence>
<dbReference type="GO" id="GO:0007009">
    <property type="term" value="P:plasma membrane organization"/>
    <property type="evidence" value="ECO:0007669"/>
    <property type="project" value="InterPro"/>
</dbReference>
<feature type="region of interest" description="Disordered" evidence="2">
    <location>
        <begin position="406"/>
        <end position="469"/>
    </location>
</feature>
<dbReference type="SUPFAM" id="SSF103657">
    <property type="entry name" value="BAR/IMD domain-like"/>
    <property type="match status" value="1"/>
</dbReference>
<dbReference type="PANTHER" id="PTHR38407:SF1">
    <property type="entry name" value="PROTEIN IVY1"/>
    <property type="match status" value="1"/>
</dbReference>
<dbReference type="PANTHER" id="PTHR38407">
    <property type="entry name" value="PROTEIN IVY1"/>
    <property type="match status" value="1"/>
</dbReference>
<gene>
    <name evidence="4" type="ORF">DFH94DRAFT_623397</name>
</gene>
<feature type="compositionally biased region" description="Polar residues" evidence="2">
    <location>
        <begin position="426"/>
        <end position="435"/>
    </location>
</feature>
<comment type="caution">
    <text evidence="4">The sequence shown here is derived from an EMBL/GenBank/DDBJ whole genome shotgun (WGS) entry which is preliminary data.</text>
</comment>
<dbReference type="AlphaFoldDB" id="A0A9P5N2Z0"/>
<evidence type="ECO:0000256" key="1">
    <source>
        <dbReference type="SAM" id="Coils"/>
    </source>
</evidence>
<dbReference type="GO" id="GO:0042144">
    <property type="term" value="P:vacuole fusion, non-autophagic"/>
    <property type="evidence" value="ECO:0007669"/>
    <property type="project" value="InterPro"/>
</dbReference>
<evidence type="ECO:0000313" key="5">
    <source>
        <dbReference type="Proteomes" id="UP000759537"/>
    </source>
</evidence>
<protein>
    <recommendedName>
        <fullName evidence="3">IMD domain-containing protein</fullName>
    </recommendedName>
</protein>
<dbReference type="InterPro" id="IPR027267">
    <property type="entry name" value="AH/BAR_dom_sf"/>
</dbReference>
<dbReference type="InterPro" id="IPR037470">
    <property type="entry name" value="IVY1"/>
</dbReference>
<dbReference type="InterPro" id="IPR013606">
    <property type="entry name" value="I-BAR_dom"/>
</dbReference>
<feature type="region of interest" description="Disordered" evidence="2">
    <location>
        <begin position="328"/>
        <end position="366"/>
    </location>
</feature>
<evidence type="ECO:0000313" key="4">
    <source>
        <dbReference type="EMBL" id="KAF8485032.1"/>
    </source>
</evidence>
<dbReference type="GO" id="GO:0000329">
    <property type="term" value="C:fungal-type vacuole membrane"/>
    <property type="evidence" value="ECO:0007669"/>
    <property type="project" value="InterPro"/>
</dbReference>
<name>A0A9P5N2Z0_9AGAM</name>
<feature type="compositionally biased region" description="Low complexity" evidence="2">
    <location>
        <begin position="329"/>
        <end position="358"/>
    </location>
</feature>
<reference evidence="4" key="1">
    <citation type="submission" date="2019-10" db="EMBL/GenBank/DDBJ databases">
        <authorList>
            <consortium name="DOE Joint Genome Institute"/>
            <person name="Kuo A."/>
            <person name="Miyauchi S."/>
            <person name="Kiss E."/>
            <person name="Drula E."/>
            <person name="Kohler A."/>
            <person name="Sanchez-Garcia M."/>
            <person name="Andreopoulos B."/>
            <person name="Barry K.W."/>
            <person name="Bonito G."/>
            <person name="Buee M."/>
            <person name="Carver A."/>
            <person name="Chen C."/>
            <person name="Cichocki N."/>
            <person name="Clum A."/>
            <person name="Culley D."/>
            <person name="Crous P.W."/>
            <person name="Fauchery L."/>
            <person name="Girlanda M."/>
            <person name="Hayes R."/>
            <person name="Keri Z."/>
            <person name="LaButti K."/>
            <person name="Lipzen A."/>
            <person name="Lombard V."/>
            <person name="Magnuson J."/>
            <person name="Maillard F."/>
            <person name="Morin E."/>
            <person name="Murat C."/>
            <person name="Nolan M."/>
            <person name="Ohm R."/>
            <person name="Pangilinan J."/>
            <person name="Pereira M."/>
            <person name="Perotto S."/>
            <person name="Peter M."/>
            <person name="Riley R."/>
            <person name="Sitrit Y."/>
            <person name="Stielow B."/>
            <person name="Szollosi G."/>
            <person name="Zifcakova L."/>
            <person name="Stursova M."/>
            <person name="Spatafora J.W."/>
            <person name="Tedersoo L."/>
            <person name="Vaario L.-M."/>
            <person name="Yamada A."/>
            <person name="Yan M."/>
            <person name="Wang P."/>
            <person name="Xu J."/>
            <person name="Bruns T."/>
            <person name="Baldrian P."/>
            <person name="Vilgalys R."/>
            <person name="Henrissat B."/>
            <person name="Grigoriev I.V."/>
            <person name="Hibbett D."/>
            <person name="Nagy L.G."/>
            <person name="Martin F.M."/>
        </authorList>
    </citation>
    <scope>NUCLEOTIDE SEQUENCE</scope>
    <source>
        <strain evidence="4">Prilba</strain>
    </source>
</reference>
<dbReference type="EMBL" id="WHVB01000003">
    <property type="protein sequence ID" value="KAF8485032.1"/>
    <property type="molecule type" value="Genomic_DNA"/>
</dbReference>
<feature type="domain" description="IMD" evidence="3">
    <location>
        <begin position="61"/>
        <end position="200"/>
    </location>
</feature>